<dbReference type="SMART" id="SM00849">
    <property type="entry name" value="Lactamase_B"/>
    <property type="match status" value="1"/>
</dbReference>
<evidence type="ECO:0000313" key="5">
    <source>
        <dbReference type="EMBL" id="SFB78935.1"/>
    </source>
</evidence>
<dbReference type="GO" id="GO:0004521">
    <property type="term" value="F:RNA endonuclease activity"/>
    <property type="evidence" value="ECO:0007669"/>
    <property type="project" value="TreeGrafter"/>
</dbReference>
<dbReference type="InterPro" id="IPR022712">
    <property type="entry name" value="Beta_Casp"/>
</dbReference>
<feature type="domain" description="Metallo-beta-lactamase" evidence="3">
    <location>
        <begin position="38"/>
        <end position="245"/>
    </location>
</feature>
<dbReference type="InterPro" id="IPR001279">
    <property type="entry name" value="Metallo-B-lactamas"/>
</dbReference>
<dbReference type="Pfam" id="PF10996">
    <property type="entry name" value="Beta-Casp"/>
    <property type="match status" value="1"/>
</dbReference>
<dbReference type="InterPro" id="IPR011108">
    <property type="entry name" value="RMMBL"/>
</dbReference>
<evidence type="ECO:0000256" key="2">
    <source>
        <dbReference type="SAM" id="MobiDB-lite"/>
    </source>
</evidence>
<dbReference type="Pfam" id="PF00753">
    <property type="entry name" value="Lactamase_B"/>
    <property type="match status" value="1"/>
</dbReference>
<evidence type="ECO:0000259" key="4">
    <source>
        <dbReference type="SMART" id="SM01027"/>
    </source>
</evidence>
<dbReference type="GO" id="GO:0016787">
    <property type="term" value="F:hydrolase activity"/>
    <property type="evidence" value="ECO:0007669"/>
    <property type="project" value="UniProtKB-KW"/>
</dbReference>
<dbReference type="PANTHER" id="PTHR11203">
    <property type="entry name" value="CLEAVAGE AND POLYADENYLATION SPECIFICITY FACTOR FAMILY MEMBER"/>
    <property type="match status" value="1"/>
</dbReference>
<sequence>MSGHGPGDGAAGTDAGKRLEPQSGRMEVEFLGGAREIGRSAILVDDDLLLDFGMDSGNPPAFPIGAGDVDPEAVVVSHGHLDHVGSIPSLLSGDARPTIHWTPPTYELTRVLARDTLRLHGGTYDCPFTEAEVARLTQVSETHGYREPFEAAGYEITFFDAGHVPGSAHVLIDDGETRLLYTGDFHADDQQLLAGTTARPDADAVICESTYSDVTRRPREEIEAAFAESVAETIWSGGTVVVPAFAIGRTQEVLCICEEHDLECYVDGMGKRVTEIFLREGNREFLRDPDLLRRAKGNARFVDGRDGQRERIAEQNTVIVTTSGMLHGGPAMTYVPAIRSHPTNKIAMTGHQVEGTPGRDLLETGSAEIDGRMMRISAQVEQYDFSAHADREGLLEFLAAYREEGAAVLVNHGDRCEAFAEELRAEGFAASAPELGERLEVAP</sequence>
<evidence type="ECO:0000259" key="3">
    <source>
        <dbReference type="SMART" id="SM00849"/>
    </source>
</evidence>
<dbReference type="Gene3D" id="3.40.50.10890">
    <property type="match status" value="1"/>
</dbReference>
<proteinExistence type="predicted"/>
<dbReference type="SUPFAM" id="SSF56281">
    <property type="entry name" value="Metallo-hydrolase/oxidoreductase"/>
    <property type="match status" value="1"/>
</dbReference>
<name>A0A1I1DVF6_NATHA</name>
<dbReference type="EMBL" id="FOKW01000002">
    <property type="protein sequence ID" value="SFB78935.1"/>
    <property type="molecule type" value="Genomic_DNA"/>
</dbReference>
<organism evidence="5 6">
    <name type="scientific">Natronobacterium haloterrestre</name>
    <name type="common">Halobiforma haloterrestris</name>
    <dbReference type="NCBI Taxonomy" id="148448"/>
    <lineage>
        <taxon>Archaea</taxon>
        <taxon>Methanobacteriati</taxon>
        <taxon>Methanobacteriota</taxon>
        <taxon>Stenosarchaea group</taxon>
        <taxon>Halobacteria</taxon>
        <taxon>Halobacteriales</taxon>
        <taxon>Natrialbaceae</taxon>
        <taxon>Natronobacterium</taxon>
    </lineage>
</organism>
<protein>
    <submittedName>
        <fullName evidence="5">Putative mRNA 3-end processing factor</fullName>
    </submittedName>
</protein>
<feature type="region of interest" description="Disordered" evidence="2">
    <location>
        <begin position="1"/>
        <end position="23"/>
    </location>
</feature>
<dbReference type="InterPro" id="IPR036866">
    <property type="entry name" value="RibonucZ/Hydroxyglut_hydro"/>
</dbReference>
<dbReference type="Proteomes" id="UP000199161">
    <property type="component" value="Unassembled WGS sequence"/>
</dbReference>
<dbReference type="Pfam" id="PF07521">
    <property type="entry name" value="RMMBL"/>
    <property type="match status" value="1"/>
</dbReference>
<keyword evidence="1" id="KW-0378">Hydrolase</keyword>
<dbReference type="InterPro" id="IPR050698">
    <property type="entry name" value="MBL"/>
</dbReference>
<keyword evidence="6" id="KW-1185">Reference proteome</keyword>
<accession>A0A1I1DVF6</accession>
<dbReference type="SMART" id="SM01027">
    <property type="entry name" value="Beta-Casp"/>
    <property type="match status" value="1"/>
</dbReference>
<feature type="compositionally biased region" description="Gly residues" evidence="2">
    <location>
        <begin position="1"/>
        <end position="10"/>
    </location>
</feature>
<dbReference type="PANTHER" id="PTHR11203:SF52">
    <property type="entry name" value="MRNA 3-END PROCESSING FACTOR"/>
    <property type="match status" value="1"/>
</dbReference>
<dbReference type="CDD" id="cd16295">
    <property type="entry name" value="TTHA0252-CPSF-like_MBL-fold"/>
    <property type="match status" value="1"/>
</dbReference>
<dbReference type="Gene3D" id="3.60.15.10">
    <property type="entry name" value="Ribonuclease Z/Hydroxyacylglutathione hydrolase-like"/>
    <property type="match status" value="1"/>
</dbReference>
<dbReference type="AlphaFoldDB" id="A0A1I1DVF6"/>
<feature type="domain" description="Beta-Casp" evidence="4">
    <location>
        <begin position="250"/>
        <end position="361"/>
    </location>
</feature>
<reference evidence="6" key="1">
    <citation type="submission" date="2016-10" db="EMBL/GenBank/DDBJ databases">
        <authorList>
            <person name="Varghese N."/>
            <person name="Submissions S."/>
        </authorList>
    </citation>
    <scope>NUCLEOTIDE SEQUENCE [LARGE SCALE GENOMIC DNA]</scope>
    <source>
        <strain evidence="6">DSM 13078</strain>
    </source>
</reference>
<evidence type="ECO:0000313" key="6">
    <source>
        <dbReference type="Proteomes" id="UP000199161"/>
    </source>
</evidence>
<evidence type="ECO:0000256" key="1">
    <source>
        <dbReference type="ARBA" id="ARBA00022801"/>
    </source>
</evidence>
<gene>
    <name evidence="5" type="ORF">SAMN05444422_10217</name>
</gene>